<feature type="transmembrane region" description="Helical" evidence="13">
    <location>
        <begin position="142"/>
        <end position="164"/>
    </location>
</feature>
<evidence type="ECO:0000313" key="16">
    <source>
        <dbReference type="Proteomes" id="UP000069935"/>
    </source>
</evidence>
<sequence>MTTTYSPAQKALHWLIALLIVGVYLLTFGEEFYERGHPMRATIWWLHISFGLLLLGLVLARLGLRLARGVPDLPSSMTSVERGASHAVHLGLYALMLAIPLVGVGLTWLRGDTLSFFGLFTIPSPVEADRTLGRSVKDIHELGANLILALAALHAAAALWHHLVRRDGVLARMLPRRHDDEQPGLAD</sequence>
<comment type="cofactor">
    <cofactor evidence="1">
        <name>heme b</name>
        <dbReference type="ChEBI" id="CHEBI:60344"/>
    </cofactor>
</comment>
<name>A0AAC8VV07_9PROT</name>
<comment type="similarity">
    <text evidence="12">Belongs to the cytochrome b561 family.</text>
</comment>
<proteinExistence type="inferred from homology"/>
<keyword evidence="8" id="KW-0249">Electron transport</keyword>
<evidence type="ECO:0000256" key="3">
    <source>
        <dbReference type="ARBA" id="ARBA00022448"/>
    </source>
</evidence>
<dbReference type="GO" id="GO:0046872">
    <property type="term" value="F:metal ion binding"/>
    <property type="evidence" value="ECO:0007669"/>
    <property type="project" value="UniProtKB-KW"/>
</dbReference>
<keyword evidence="3" id="KW-0813">Transport</keyword>
<evidence type="ECO:0000256" key="1">
    <source>
        <dbReference type="ARBA" id="ARBA00001970"/>
    </source>
</evidence>
<gene>
    <name evidence="15" type="ORF">AL072_01950</name>
</gene>
<evidence type="ECO:0000256" key="10">
    <source>
        <dbReference type="ARBA" id="ARBA00023004"/>
    </source>
</evidence>
<keyword evidence="6 13" id="KW-0812">Transmembrane</keyword>
<protein>
    <submittedName>
        <fullName evidence="15">Cytochrome B</fullName>
    </submittedName>
</protein>
<evidence type="ECO:0000256" key="5">
    <source>
        <dbReference type="ARBA" id="ARBA00022617"/>
    </source>
</evidence>
<keyword evidence="4" id="KW-1003">Cell membrane</keyword>
<dbReference type="Gene3D" id="1.20.950.20">
    <property type="entry name" value="Transmembrane di-heme cytochromes, Chain C"/>
    <property type="match status" value="1"/>
</dbReference>
<reference evidence="16" key="1">
    <citation type="submission" date="2015-08" db="EMBL/GenBank/DDBJ databases">
        <title>Complete Genome Sequence of Azospirillum thiophilum BV-S.</title>
        <authorList>
            <person name="Fomenkov A."/>
            <person name="Vincze T."/>
            <person name="Grabovich M."/>
            <person name="Dubinina G."/>
            <person name="Orlova M."/>
            <person name="Belousova E."/>
            <person name="Roberts R.J."/>
        </authorList>
    </citation>
    <scope>NUCLEOTIDE SEQUENCE [LARGE SCALE GENOMIC DNA]</scope>
    <source>
        <strain evidence="16">BV-S</strain>
    </source>
</reference>
<dbReference type="SUPFAM" id="SSF81342">
    <property type="entry name" value="Transmembrane di-heme cytochromes"/>
    <property type="match status" value="1"/>
</dbReference>
<evidence type="ECO:0000256" key="12">
    <source>
        <dbReference type="ARBA" id="ARBA00037975"/>
    </source>
</evidence>
<organism evidence="15 16">
    <name type="scientific">Azospirillum thiophilum</name>
    <dbReference type="NCBI Taxonomy" id="528244"/>
    <lineage>
        <taxon>Bacteria</taxon>
        <taxon>Pseudomonadati</taxon>
        <taxon>Pseudomonadota</taxon>
        <taxon>Alphaproteobacteria</taxon>
        <taxon>Rhodospirillales</taxon>
        <taxon>Azospirillaceae</taxon>
        <taxon>Azospirillum</taxon>
    </lineage>
</organism>
<dbReference type="InterPro" id="IPR011577">
    <property type="entry name" value="Cyt_b561_bac/Ni-Hgenase"/>
</dbReference>
<dbReference type="PANTHER" id="PTHR30529">
    <property type="entry name" value="CYTOCHROME B561"/>
    <property type="match status" value="1"/>
</dbReference>
<evidence type="ECO:0000256" key="7">
    <source>
        <dbReference type="ARBA" id="ARBA00022723"/>
    </source>
</evidence>
<evidence type="ECO:0000259" key="14">
    <source>
        <dbReference type="Pfam" id="PF01292"/>
    </source>
</evidence>
<dbReference type="GO" id="GO:0009055">
    <property type="term" value="F:electron transfer activity"/>
    <property type="evidence" value="ECO:0007669"/>
    <property type="project" value="InterPro"/>
</dbReference>
<keyword evidence="7" id="KW-0479">Metal-binding</keyword>
<dbReference type="EMBL" id="CP012401">
    <property type="protein sequence ID" value="ALG69890.1"/>
    <property type="molecule type" value="Genomic_DNA"/>
</dbReference>
<feature type="domain" description="Cytochrome b561 bacterial/Ni-hydrogenase" evidence="14">
    <location>
        <begin position="5"/>
        <end position="175"/>
    </location>
</feature>
<keyword evidence="9 13" id="KW-1133">Transmembrane helix</keyword>
<comment type="subcellular location">
    <subcellularLocation>
        <location evidence="2">Cell membrane</location>
        <topology evidence="2">Multi-pass membrane protein</topology>
    </subcellularLocation>
</comment>
<evidence type="ECO:0000256" key="4">
    <source>
        <dbReference type="ARBA" id="ARBA00022475"/>
    </source>
</evidence>
<dbReference type="KEGG" id="ati:AL072_01950"/>
<keyword evidence="5" id="KW-0349">Heme</keyword>
<evidence type="ECO:0000256" key="6">
    <source>
        <dbReference type="ARBA" id="ARBA00022692"/>
    </source>
</evidence>
<keyword evidence="16" id="KW-1185">Reference proteome</keyword>
<evidence type="ECO:0000256" key="13">
    <source>
        <dbReference type="SAM" id="Phobius"/>
    </source>
</evidence>
<evidence type="ECO:0000256" key="11">
    <source>
        <dbReference type="ARBA" id="ARBA00023136"/>
    </source>
</evidence>
<dbReference type="GO" id="GO:0022904">
    <property type="term" value="P:respiratory electron transport chain"/>
    <property type="evidence" value="ECO:0007669"/>
    <property type="project" value="InterPro"/>
</dbReference>
<dbReference type="Proteomes" id="UP000069935">
    <property type="component" value="Chromosome 1"/>
</dbReference>
<keyword evidence="10" id="KW-0408">Iron</keyword>
<keyword evidence="11 13" id="KW-0472">Membrane</keyword>
<dbReference type="GO" id="GO:0020037">
    <property type="term" value="F:heme binding"/>
    <property type="evidence" value="ECO:0007669"/>
    <property type="project" value="TreeGrafter"/>
</dbReference>
<dbReference type="Pfam" id="PF01292">
    <property type="entry name" value="Ni_hydr_CYTB"/>
    <property type="match status" value="1"/>
</dbReference>
<dbReference type="InterPro" id="IPR016174">
    <property type="entry name" value="Di-haem_cyt_TM"/>
</dbReference>
<feature type="transmembrane region" description="Helical" evidence="13">
    <location>
        <begin position="41"/>
        <end position="64"/>
    </location>
</feature>
<dbReference type="PANTHER" id="PTHR30529:SF7">
    <property type="entry name" value="CYTOCHROME B561 BACTERIAL_NI-HYDROGENASE DOMAIN-CONTAINING PROTEIN"/>
    <property type="match status" value="1"/>
</dbReference>
<evidence type="ECO:0000256" key="9">
    <source>
        <dbReference type="ARBA" id="ARBA00022989"/>
    </source>
</evidence>
<evidence type="ECO:0000313" key="15">
    <source>
        <dbReference type="EMBL" id="ALG69890.1"/>
    </source>
</evidence>
<dbReference type="AlphaFoldDB" id="A0AAC8VV07"/>
<dbReference type="InterPro" id="IPR052168">
    <property type="entry name" value="Cytochrome_b561_oxidase"/>
</dbReference>
<feature type="transmembrane region" description="Helical" evidence="13">
    <location>
        <begin position="12"/>
        <end position="29"/>
    </location>
</feature>
<feature type="transmembrane region" description="Helical" evidence="13">
    <location>
        <begin position="85"/>
        <end position="109"/>
    </location>
</feature>
<reference evidence="15 16" key="2">
    <citation type="journal article" date="2016" name="Genome Announc.">
        <title>Complete Genome Sequence of a Strain of Azospirillum thiophilum Isolated from a Sulfide Spring.</title>
        <authorList>
            <person name="Fomenkov A."/>
            <person name="Vincze T."/>
            <person name="Grabovich M."/>
            <person name="Anton B.P."/>
            <person name="Dubinina G."/>
            <person name="Orlova M."/>
            <person name="Belousova E."/>
            <person name="Roberts R.J."/>
        </authorList>
    </citation>
    <scope>NUCLEOTIDE SEQUENCE [LARGE SCALE GENOMIC DNA]</scope>
    <source>
        <strain evidence="15 16">BV-S</strain>
    </source>
</reference>
<accession>A0AAC8VV07</accession>
<dbReference type="GO" id="GO:0005886">
    <property type="term" value="C:plasma membrane"/>
    <property type="evidence" value="ECO:0007669"/>
    <property type="project" value="UniProtKB-SubCell"/>
</dbReference>
<dbReference type="RefSeq" id="WP_045581738.1">
    <property type="nucleotide sequence ID" value="NZ_CP012401.1"/>
</dbReference>
<evidence type="ECO:0000256" key="8">
    <source>
        <dbReference type="ARBA" id="ARBA00022982"/>
    </source>
</evidence>
<evidence type="ECO:0000256" key="2">
    <source>
        <dbReference type="ARBA" id="ARBA00004651"/>
    </source>
</evidence>